<evidence type="ECO:0000256" key="2">
    <source>
        <dbReference type="ARBA" id="ARBA00005061"/>
    </source>
</evidence>
<dbReference type="GO" id="GO:0070497">
    <property type="term" value="F:6-carboxytetrahydropterin synthase activity"/>
    <property type="evidence" value="ECO:0007669"/>
    <property type="project" value="UniProtKB-EC"/>
</dbReference>
<evidence type="ECO:0000256" key="8">
    <source>
        <dbReference type="ARBA" id="ARBA00023239"/>
    </source>
</evidence>
<dbReference type="PROSITE" id="PS00987">
    <property type="entry name" value="PTPS_1"/>
    <property type="match status" value="1"/>
</dbReference>
<keyword evidence="6" id="KW-0479">Metal-binding</keyword>
<dbReference type="GO" id="GO:0006729">
    <property type="term" value="P:tetrahydrobiopterin biosynthetic process"/>
    <property type="evidence" value="ECO:0007669"/>
    <property type="project" value="InterPro"/>
</dbReference>
<dbReference type="PANTHER" id="PTHR12589:SF7">
    <property type="entry name" value="6-PYRUVOYL TETRAHYDROBIOPTERIN SYNTHASE"/>
    <property type="match status" value="1"/>
</dbReference>
<comment type="catalytic activity">
    <reaction evidence="10">
        <text>7,8-dihydroneopterin 3'-triphosphate + H2O = 6-carboxy-5,6,7,8-tetrahydropterin + triphosphate + acetaldehyde + 2 H(+)</text>
        <dbReference type="Rhea" id="RHEA:27966"/>
        <dbReference type="ChEBI" id="CHEBI:15343"/>
        <dbReference type="ChEBI" id="CHEBI:15377"/>
        <dbReference type="ChEBI" id="CHEBI:15378"/>
        <dbReference type="ChEBI" id="CHEBI:18036"/>
        <dbReference type="ChEBI" id="CHEBI:58462"/>
        <dbReference type="ChEBI" id="CHEBI:61032"/>
        <dbReference type="EC" id="4.1.2.50"/>
    </reaction>
</comment>
<dbReference type="PANTHER" id="PTHR12589">
    <property type="entry name" value="PYRUVOYL TETRAHYDROBIOPTERIN SYNTHASE"/>
    <property type="match status" value="1"/>
</dbReference>
<evidence type="ECO:0000256" key="3">
    <source>
        <dbReference type="ARBA" id="ARBA00008900"/>
    </source>
</evidence>
<sequence>MVFITKKLDFCASHRLYNPAFSDEKNQEIFGLCNNPNGHGHNYVLEVTVCGEVAEDTGMVLDLKSLKGLVQKEVIDKVDHKNLNVDVSFLNGVIPTAENLAVKFWDILEPHIHGGKLYQIKLFESERNFVIYRGEHCERLD</sequence>
<comment type="pathway">
    <text evidence="2">Purine metabolism; 7-cyano-7-deazaguanine biosynthesis.</text>
</comment>
<evidence type="ECO:0000256" key="5">
    <source>
        <dbReference type="ARBA" id="ARBA00018141"/>
    </source>
</evidence>
<evidence type="ECO:0000313" key="12">
    <source>
        <dbReference type="Proteomes" id="UP000594688"/>
    </source>
</evidence>
<evidence type="ECO:0000256" key="1">
    <source>
        <dbReference type="ARBA" id="ARBA00001947"/>
    </source>
</evidence>
<evidence type="ECO:0000256" key="10">
    <source>
        <dbReference type="ARBA" id="ARBA00048807"/>
    </source>
</evidence>
<protein>
    <recommendedName>
        <fullName evidence="5">6-carboxy-5,6,7,8-tetrahydropterin synthase</fullName>
        <ecNumber evidence="4">4.1.2.50</ecNumber>
    </recommendedName>
    <alternativeName>
        <fullName evidence="9">Queuosine biosynthesis protein QueD</fullName>
    </alternativeName>
</protein>
<dbReference type="SUPFAM" id="SSF55620">
    <property type="entry name" value="Tetrahydrobiopterin biosynthesis enzymes-like"/>
    <property type="match status" value="1"/>
</dbReference>
<dbReference type="AlphaFoldDB" id="A0A7T0BXK1"/>
<comment type="similarity">
    <text evidence="3">Belongs to the PTPS family. QueD subfamily.</text>
</comment>
<dbReference type="EMBL" id="CP048685">
    <property type="protein sequence ID" value="QPJ62768.1"/>
    <property type="molecule type" value="Genomic_DNA"/>
</dbReference>
<dbReference type="UniPathway" id="UPA00391"/>
<evidence type="ECO:0000256" key="7">
    <source>
        <dbReference type="ARBA" id="ARBA00022833"/>
    </source>
</evidence>
<evidence type="ECO:0000256" key="6">
    <source>
        <dbReference type="ARBA" id="ARBA00022723"/>
    </source>
</evidence>
<evidence type="ECO:0000256" key="4">
    <source>
        <dbReference type="ARBA" id="ARBA00012982"/>
    </source>
</evidence>
<dbReference type="Proteomes" id="UP000594688">
    <property type="component" value="Chromosome"/>
</dbReference>
<proteinExistence type="inferred from homology"/>
<dbReference type="EC" id="4.1.2.50" evidence="4"/>
<keyword evidence="8" id="KW-0456">Lyase</keyword>
<dbReference type="GO" id="GO:0003874">
    <property type="term" value="F:6-pyruvoyltetrahydropterin synthase activity"/>
    <property type="evidence" value="ECO:0007669"/>
    <property type="project" value="InterPro"/>
</dbReference>
<keyword evidence="7" id="KW-0862">Zinc</keyword>
<dbReference type="GO" id="GO:0046872">
    <property type="term" value="F:metal ion binding"/>
    <property type="evidence" value="ECO:0007669"/>
    <property type="project" value="UniProtKB-KW"/>
</dbReference>
<reference evidence="11 12" key="1">
    <citation type="submission" date="2020-02" db="EMBL/GenBank/DDBJ databases">
        <title>Genomic and physiological characterization of two novel Nitrospinaceae genera.</title>
        <authorList>
            <person name="Mueller A.J."/>
            <person name="Jung M.-Y."/>
            <person name="Strachan C.R."/>
            <person name="Herbold C.W."/>
            <person name="Kirkegaard R.H."/>
            <person name="Daims H."/>
        </authorList>
    </citation>
    <scope>NUCLEOTIDE SEQUENCE [LARGE SCALE GENOMIC DNA]</scope>
    <source>
        <strain evidence="11">EB</strain>
    </source>
</reference>
<evidence type="ECO:0000313" key="11">
    <source>
        <dbReference type="EMBL" id="QPJ62768.1"/>
    </source>
</evidence>
<dbReference type="FunFam" id="3.30.479.10:FF:000003">
    <property type="entry name" value="6-pyruvoyl tetrahydrobiopterin synthase"/>
    <property type="match status" value="1"/>
</dbReference>
<evidence type="ECO:0000256" key="9">
    <source>
        <dbReference type="ARBA" id="ARBA00031449"/>
    </source>
</evidence>
<dbReference type="InterPro" id="IPR007115">
    <property type="entry name" value="6-PTP_synth/QueD"/>
</dbReference>
<name>A0A7T0BXK1_9BACT</name>
<organism evidence="11 12">
    <name type="scientific">Candidatus Nitronauta litoralis</name>
    <dbReference type="NCBI Taxonomy" id="2705533"/>
    <lineage>
        <taxon>Bacteria</taxon>
        <taxon>Pseudomonadati</taxon>
        <taxon>Nitrospinota/Tectimicrobiota group</taxon>
        <taxon>Nitrospinota</taxon>
        <taxon>Nitrospinia</taxon>
        <taxon>Nitrospinales</taxon>
        <taxon>Nitrospinaceae</taxon>
        <taxon>Candidatus Nitronauta</taxon>
    </lineage>
</organism>
<dbReference type="InterPro" id="IPR038418">
    <property type="entry name" value="6-PTP_synth/QueD_sf"/>
</dbReference>
<comment type="cofactor">
    <cofactor evidence="1">
        <name>Zn(2+)</name>
        <dbReference type="ChEBI" id="CHEBI:29105"/>
    </cofactor>
</comment>
<dbReference type="Pfam" id="PF01242">
    <property type="entry name" value="PTPS"/>
    <property type="match status" value="1"/>
</dbReference>
<dbReference type="KEGG" id="nli:G3M70_13135"/>
<dbReference type="InterPro" id="IPR022470">
    <property type="entry name" value="PTPS_Cys_AS"/>
</dbReference>
<gene>
    <name evidence="11" type="ORF">G3M70_13135</name>
</gene>
<dbReference type="Gene3D" id="3.30.479.10">
    <property type="entry name" value="6-pyruvoyl tetrahydropterin synthase/QueD"/>
    <property type="match status" value="1"/>
</dbReference>
<accession>A0A7T0BXK1</accession>